<name>A0A5C1QE24_9SPIO</name>
<accession>A0A5C1QE24</accession>
<keyword evidence="1" id="KW-0812">Transmembrane</keyword>
<evidence type="ECO:0000256" key="1">
    <source>
        <dbReference type="SAM" id="Phobius"/>
    </source>
</evidence>
<reference evidence="2 3" key="2">
    <citation type="submission" date="2019-09" db="EMBL/GenBank/DDBJ databases">
        <title>Complete Genome Sequence and Methylome Analysis of free living Spirochaetas.</title>
        <authorList>
            <person name="Leshcheva N."/>
            <person name="Mikheeva N."/>
        </authorList>
    </citation>
    <scope>NUCLEOTIDE SEQUENCE [LARGE SCALE GENOMIC DNA]</scope>
    <source>
        <strain evidence="2 3">P</strain>
    </source>
</reference>
<keyword evidence="3" id="KW-1185">Reference proteome</keyword>
<dbReference type="EMBL" id="CP035807">
    <property type="protein sequence ID" value="QEN04452.1"/>
    <property type="molecule type" value="Genomic_DNA"/>
</dbReference>
<dbReference type="OrthoDB" id="10014418at2"/>
<dbReference type="Proteomes" id="UP000323824">
    <property type="component" value="Chromosome"/>
</dbReference>
<dbReference type="RefSeq" id="WP_149567699.1">
    <property type="nucleotide sequence ID" value="NZ_CP035807.1"/>
</dbReference>
<proteinExistence type="predicted"/>
<sequence>MNKMSLKKRVTLIGIVNVLVVLVLVLFFNQITGFKSEYIRGMGVGCLVVILPFLIFLIVVYKNREYKEDYDISRSDERIIRNYERAGALSFRIQSMLIIAVAIISFVLDVDLYFLVLGVVFVTVIFGKIYGKKLNSFTN</sequence>
<protein>
    <recommendedName>
        <fullName evidence="4">DUF2178 domain-containing protein</fullName>
    </recommendedName>
</protein>
<dbReference type="KEGG" id="sper:EW093_06980"/>
<feature type="transmembrane region" description="Helical" evidence="1">
    <location>
        <begin position="112"/>
        <end position="131"/>
    </location>
</feature>
<keyword evidence="1" id="KW-0472">Membrane</keyword>
<gene>
    <name evidence="2" type="ORF">EW093_06980</name>
</gene>
<evidence type="ECO:0000313" key="3">
    <source>
        <dbReference type="Proteomes" id="UP000323824"/>
    </source>
</evidence>
<feature type="transmembrane region" description="Helical" evidence="1">
    <location>
        <begin position="12"/>
        <end position="32"/>
    </location>
</feature>
<evidence type="ECO:0008006" key="4">
    <source>
        <dbReference type="Google" id="ProtNLM"/>
    </source>
</evidence>
<organism evidence="2 3">
    <name type="scientific">Thiospirochaeta perfilievii</name>
    <dbReference type="NCBI Taxonomy" id="252967"/>
    <lineage>
        <taxon>Bacteria</taxon>
        <taxon>Pseudomonadati</taxon>
        <taxon>Spirochaetota</taxon>
        <taxon>Spirochaetia</taxon>
        <taxon>Spirochaetales</taxon>
        <taxon>Spirochaetaceae</taxon>
        <taxon>Thiospirochaeta</taxon>
    </lineage>
</organism>
<dbReference type="AlphaFoldDB" id="A0A5C1QE24"/>
<keyword evidence="1" id="KW-1133">Transmembrane helix</keyword>
<reference evidence="2 3" key="1">
    <citation type="submission" date="2019-02" db="EMBL/GenBank/DDBJ databases">
        <authorList>
            <person name="Fomenkov A."/>
            <person name="Dubinina G."/>
            <person name="Grabovich M."/>
            <person name="Vincze T."/>
            <person name="Roberts R.J."/>
        </authorList>
    </citation>
    <scope>NUCLEOTIDE SEQUENCE [LARGE SCALE GENOMIC DNA]</scope>
    <source>
        <strain evidence="2 3">P</strain>
    </source>
</reference>
<evidence type="ECO:0000313" key="2">
    <source>
        <dbReference type="EMBL" id="QEN04452.1"/>
    </source>
</evidence>
<feature type="transmembrane region" description="Helical" evidence="1">
    <location>
        <begin position="38"/>
        <end position="61"/>
    </location>
</feature>
<feature type="transmembrane region" description="Helical" evidence="1">
    <location>
        <begin position="82"/>
        <end position="106"/>
    </location>
</feature>